<feature type="domain" description="Aminoglycoside phosphotransferase" evidence="1">
    <location>
        <begin position="30"/>
        <end position="258"/>
    </location>
</feature>
<dbReference type="EMBL" id="REFW01000002">
    <property type="protein sequence ID" value="RMB60010.1"/>
    <property type="molecule type" value="Genomic_DNA"/>
</dbReference>
<dbReference type="Pfam" id="PF01636">
    <property type="entry name" value="APH"/>
    <property type="match status" value="1"/>
</dbReference>
<dbReference type="InterPro" id="IPR002575">
    <property type="entry name" value="Aminoglycoside_PTrfase"/>
</dbReference>
<proteinExistence type="predicted"/>
<dbReference type="SUPFAM" id="SSF56112">
    <property type="entry name" value="Protein kinase-like (PK-like)"/>
    <property type="match status" value="1"/>
</dbReference>
<protein>
    <recommendedName>
        <fullName evidence="1">Aminoglycoside phosphotransferase domain-containing protein</fullName>
    </recommendedName>
</protein>
<dbReference type="InterPro" id="IPR011009">
    <property type="entry name" value="Kinase-like_dom_sf"/>
</dbReference>
<gene>
    <name evidence="2" type="ORF">EAX62_09855</name>
</gene>
<evidence type="ECO:0000259" key="1">
    <source>
        <dbReference type="Pfam" id="PF01636"/>
    </source>
</evidence>
<dbReference type="Proteomes" id="UP000275256">
    <property type="component" value="Unassembled WGS sequence"/>
</dbReference>
<evidence type="ECO:0000313" key="3">
    <source>
        <dbReference type="Proteomes" id="UP000275256"/>
    </source>
</evidence>
<reference evidence="2 3" key="1">
    <citation type="submission" date="2018-10" db="EMBL/GenBank/DDBJ databases">
        <title>Tessaracoccus antarcticuss sp. nov., isolated from sediment.</title>
        <authorList>
            <person name="Zhou L.Y."/>
            <person name="Du Z.J."/>
        </authorList>
    </citation>
    <scope>NUCLEOTIDE SEQUENCE [LARGE SCALE GENOMIC DNA]</scope>
    <source>
        <strain evidence="2 3">JDX10</strain>
    </source>
</reference>
<comment type="caution">
    <text evidence="2">The sequence shown here is derived from an EMBL/GenBank/DDBJ whole genome shotgun (WGS) entry which is preliminary data.</text>
</comment>
<organism evidence="2 3">
    <name type="scientific">Tessaracoccus antarcticus</name>
    <dbReference type="NCBI Taxonomy" id="2479848"/>
    <lineage>
        <taxon>Bacteria</taxon>
        <taxon>Bacillati</taxon>
        <taxon>Actinomycetota</taxon>
        <taxon>Actinomycetes</taxon>
        <taxon>Propionibacteriales</taxon>
        <taxon>Propionibacteriaceae</taxon>
        <taxon>Tessaracoccus</taxon>
    </lineage>
</organism>
<name>A0A3M0G4S0_9ACTN</name>
<dbReference type="AlphaFoldDB" id="A0A3M0G4S0"/>
<sequence>MAPPGGVSTDWHDRARLWLRELFPGSRTFDVRVYRERAWATNWVLTVDEGVFWFKRGHESLRQEVALLAVLQRVAPEHVLAPRAVDGEQGWILTRDQGPTLAAIARQEGPQHYCATSVALAATQQAAATSFGELQLVGLPRFDPVRAVTLLDEMLAWFHALPSTNPANVTVSVRRTATAAASALVERWVAVAKRDPGMGLDHNDLHLGNVFRGPLISDWGDAVVGHPFSSLRPVVFATGKVFGDEAATLVRTTYLKQWGDPVELRETLEVAMQLAAVQRLYAWCRLGSADLVAEYAEYVLPLVMELGRDIADLTSP</sequence>
<accession>A0A3M0G4S0</accession>
<evidence type="ECO:0000313" key="2">
    <source>
        <dbReference type="EMBL" id="RMB60010.1"/>
    </source>
</evidence>
<keyword evidence="3" id="KW-1185">Reference proteome</keyword>